<protein>
    <submittedName>
        <fullName evidence="2">Unplaced genomic scaffold SPHSTscaffold_68, whole genome shotgun sequence</fullName>
    </submittedName>
</protein>
<dbReference type="SUPFAM" id="SSF53098">
    <property type="entry name" value="Ribonuclease H-like"/>
    <property type="match status" value="1"/>
</dbReference>
<dbReference type="EMBL" id="KN837143">
    <property type="protein sequence ID" value="KIJ40519.1"/>
    <property type="molecule type" value="Genomic_DNA"/>
</dbReference>
<dbReference type="HOGENOM" id="CLU_009123_6_1_1"/>
<evidence type="ECO:0000313" key="2">
    <source>
        <dbReference type="EMBL" id="KIJ40519.1"/>
    </source>
</evidence>
<dbReference type="Pfam" id="PF05699">
    <property type="entry name" value="Dimer_Tnp_hAT"/>
    <property type="match status" value="1"/>
</dbReference>
<name>A0A0C9V0A2_SPHS4</name>
<dbReference type="PANTHER" id="PTHR23272">
    <property type="entry name" value="BED FINGER-RELATED"/>
    <property type="match status" value="1"/>
</dbReference>
<evidence type="ECO:0000259" key="1">
    <source>
        <dbReference type="Pfam" id="PF05699"/>
    </source>
</evidence>
<reference evidence="2 3" key="1">
    <citation type="submission" date="2014-06" db="EMBL/GenBank/DDBJ databases">
        <title>Evolutionary Origins and Diversification of the Mycorrhizal Mutualists.</title>
        <authorList>
            <consortium name="DOE Joint Genome Institute"/>
            <consortium name="Mycorrhizal Genomics Consortium"/>
            <person name="Kohler A."/>
            <person name="Kuo A."/>
            <person name="Nagy L.G."/>
            <person name="Floudas D."/>
            <person name="Copeland A."/>
            <person name="Barry K.W."/>
            <person name="Cichocki N."/>
            <person name="Veneault-Fourrey C."/>
            <person name="LaButti K."/>
            <person name="Lindquist E.A."/>
            <person name="Lipzen A."/>
            <person name="Lundell T."/>
            <person name="Morin E."/>
            <person name="Murat C."/>
            <person name="Riley R."/>
            <person name="Ohm R."/>
            <person name="Sun H."/>
            <person name="Tunlid A."/>
            <person name="Henrissat B."/>
            <person name="Grigoriev I.V."/>
            <person name="Hibbett D.S."/>
            <person name="Martin F."/>
        </authorList>
    </citation>
    <scope>NUCLEOTIDE SEQUENCE [LARGE SCALE GENOMIC DNA]</scope>
    <source>
        <strain evidence="2 3">SS14</strain>
    </source>
</reference>
<dbReference type="AlphaFoldDB" id="A0A0C9V0A2"/>
<dbReference type="OrthoDB" id="3058553at2759"/>
<dbReference type="PANTHER" id="PTHR23272:SF184">
    <property type="entry name" value="OS03G0311250 PROTEIN"/>
    <property type="match status" value="1"/>
</dbReference>
<organism evidence="2 3">
    <name type="scientific">Sphaerobolus stellatus (strain SS14)</name>
    <dbReference type="NCBI Taxonomy" id="990650"/>
    <lineage>
        <taxon>Eukaryota</taxon>
        <taxon>Fungi</taxon>
        <taxon>Dikarya</taxon>
        <taxon>Basidiomycota</taxon>
        <taxon>Agaricomycotina</taxon>
        <taxon>Agaricomycetes</taxon>
        <taxon>Phallomycetidae</taxon>
        <taxon>Geastrales</taxon>
        <taxon>Sphaerobolaceae</taxon>
        <taxon>Sphaerobolus</taxon>
    </lineage>
</organism>
<accession>A0A0C9V0A2</accession>
<evidence type="ECO:0000313" key="3">
    <source>
        <dbReference type="Proteomes" id="UP000054279"/>
    </source>
</evidence>
<dbReference type="InterPro" id="IPR008906">
    <property type="entry name" value="HATC_C_dom"/>
</dbReference>
<feature type="domain" description="HAT C-terminal dimerisation" evidence="1">
    <location>
        <begin position="166"/>
        <end position="244"/>
    </location>
</feature>
<dbReference type="InterPro" id="IPR012337">
    <property type="entry name" value="RNaseH-like_sf"/>
</dbReference>
<sequence length="272" mass="31184">MHDVLAEPFSATQSFSTGGRPTLAYGLPTLEYLQYTWETFSHLEKFKPVREGLIAGLENLKKWYKRTDNSDAYFICLVLDPTAKMGYVEEQWDADWIEHGKKQLEAVFDCYYEPPALAVAPDASDTVKNTPEIGSPKKRSYAREWMRTSVRGRLLTEQAQRKPHQELEDYLSSLLEENCDDIVRWWGHHQGQYPMLAKIARDYLAIQGSAVASECTFSSAGITGTDRHNRLRPETFEALQVLKSGYRNGFISAETDTDKFVKLWQDEDLEPL</sequence>
<dbReference type="GO" id="GO:0046983">
    <property type="term" value="F:protein dimerization activity"/>
    <property type="evidence" value="ECO:0007669"/>
    <property type="project" value="InterPro"/>
</dbReference>
<keyword evidence="3" id="KW-1185">Reference proteome</keyword>
<proteinExistence type="predicted"/>
<dbReference type="Proteomes" id="UP000054279">
    <property type="component" value="Unassembled WGS sequence"/>
</dbReference>
<gene>
    <name evidence="2" type="ORF">M422DRAFT_49084</name>
</gene>